<evidence type="ECO:0000259" key="5">
    <source>
        <dbReference type="SMART" id="SM00382"/>
    </source>
</evidence>
<dbReference type="InterPro" id="IPR037257">
    <property type="entry name" value="T2SS_E_N_sf"/>
</dbReference>
<dbReference type="Proteomes" id="UP000478892">
    <property type="component" value="Unassembled WGS sequence"/>
</dbReference>
<name>A0A6L6WMC2_9RHOB</name>
<dbReference type="EMBL" id="WQLV01000022">
    <property type="protein sequence ID" value="MVO18470.1"/>
    <property type="molecule type" value="Genomic_DNA"/>
</dbReference>
<dbReference type="InterPro" id="IPR003593">
    <property type="entry name" value="AAA+_ATPase"/>
</dbReference>
<dbReference type="CDD" id="cd01129">
    <property type="entry name" value="PulE-GspE-like"/>
    <property type="match status" value="1"/>
</dbReference>
<dbReference type="GO" id="GO:0005524">
    <property type="term" value="F:ATP binding"/>
    <property type="evidence" value="ECO:0007669"/>
    <property type="project" value="UniProtKB-KW"/>
</dbReference>
<feature type="compositionally biased region" description="Low complexity" evidence="4">
    <location>
        <begin position="155"/>
        <end position="166"/>
    </location>
</feature>
<reference evidence="6 7" key="1">
    <citation type="submission" date="2019-12" db="EMBL/GenBank/DDBJ databases">
        <authorList>
            <person name="Zhang Y.-J."/>
        </authorList>
    </citation>
    <scope>NUCLEOTIDE SEQUENCE [LARGE SCALE GENOMIC DNA]</scope>
    <source>
        <strain evidence="6 7">CY05</strain>
    </source>
</reference>
<evidence type="ECO:0000313" key="6">
    <source>
        <dbReference type="EMBL" id="MVO18470.1"/>
    </source>
</evidence>
<keyword evidence="2" id="KW-0547">Nucleotide-binding</keyword>
<feature type="region of interest" description="Disordered" evidence="4">
    <location>
        <begin position="146"/>
        <end position="171"/>
    </location>
</feature>
<evidence type="ECO:0000256" key="3">
    <source>
        <dbReference type="ARBA" id="ARBA00022840"/>
    </source>
</evidence>
<gene>
    <name evidence="6" type="ORF">GO984_21860</name>
</gene>
<dbReference type="SUPFAM" id="SSF160246">
    <property type="entry name" value="EspE N-terminal domain-like"/>
    <property type="match status" value="1"/>
</dbReference>
<comment type="similarity">
    <text evidence="1">Belongs to the GSP E family.</text>
</comment>
<evidence type="ECO:0000256" key="1">
    <source>
        <dbReference type="ARBA" id="ARBA00006611"/>
    </source>
</evidence>
<dbReference type="InterPro" id="IPR001482">
    <property type="entry name" value="T2SS/T4SS_dom"/>
</dbReference>
<dbReference type="RefSeq" id="WP_157024676.1">
    <property type="nucleotide sequence ID" value="NZ_WQLV01000022.1"/>
</dbReference>
<dbReference type="SMART" id="SM00382">
    <property type="entry name" value="AAA"/>
    <property type="match status" value="1"/>
</dbReference>
<proteinExistence type="inferred from homology"/>
<evidence type="ECO:0000256" key="4">
    <source>
        <dbReference type="SAM" id="MobiDB-lite"/>
    </source>
</evidence>
<feature type="domain" description="AAA+ ATPase" evidence="5">
    <location>
        <begin position="308"/>
        <end position="429"/>
    </location>
</feature>
<dbReference type="SUPFAM" id="SSF52540">
    <property type="entry name" value="P-loop containing nucleoside triphosphate hydrolases"/>
    <property type="match status" value="1"/>
</dbReference>
<dbReference type="AlphaFoldDB" id="A0A6L6WMC2"/>
<organism evidence="6 7">
    <name type="scientific">Parasedimentitalea huanghaiensis</name>
    <dbReference type="NCBI Taxonomy" id="2682100"/>
    <lineage>
        <taxon>Bacteria</taxon>
        <taxon>Pseudomonadati</taxon>
        <taxon>Pseudomonadota</taxon>
        <taxon>Alphaproteobacteria</taxon>
        <taxon>Rhodobacterales</taxon>
        <taxon>Paracoccaceae</taxon>
        <taxon>Parasedimentitalea</taxon>
    </lineage>
</organism>
<protein>
    <recommendedName>
        <fullName evidence="5">AAA+ ATPase domain-containing protein</fullName>
    </recommendedName>
</protein>
<dbReference type="PANTHER" id="PTHR30258:SF1">
    <property type="entry name" value="PROTEIN TRANSPORT PROTEIN HOFB HOMOLOG"/>
    <property type="match status" value="1"/>
</dbReference>
<evidence type="ECO:0000313" key="7">
    <source>
        <dbReference type="Proteomes" id="UP000478892"/>
    </source>
</evidence>
<accession>A0A6L6WMC2</accession>
<keyword evidence="3" id="KW-0067">ATP-binding</keyword>
<dbReference type="GO" id="GO:0016887">
    <property type="term" value="F:ATP hydrolysis activity"/>
    <property type="evidence" value="ECO:0007669"/>
    <property type="project" value="TreeGrafter"/>
</dbReference>
<dbReference type="InterPro" id="IPR027417">
    <property type="entry name" value="P-loop_NTPase"/>
</dbReference>
<evidence type="ECO:0000256" key="2">
    <source>
        <dbReference type="ARBA" id="ARBA00022741"/>
    </source>
</evidence>
<dbReference type="Gene3D" id="3.40.50.300">
    <property type="entry name" value="P-loop containing nucleotide triphosphate hydrolases"/>
    <property type="match status" value="1"/>
</dbReference>
<dbReference type="Pfam" id="PF00437">
    <property type="entry name" value="T2SSE"/>
    <property type="match status" value="1"/>
</dbReference>
<sequence length="462" mass="50436">MISSTTTNQDLADLLLANELLSEVDVERGLSVTISEAITLDRALLKLGLIEEDTLLPHVAELAGLRYVVDISDYRLDTTRLGLLSPNYCSSNALAPVLAPQGPPLILLSKPCDKAIQDELNFHLDGGVIFAVTSARVVRTMLSASQGGDDHALTSDQQRQIDQQAARSDESDGPVIRFVSSMFDDAVALGASDIHFEAQEDGLRIRFRVHGLLKSQLVDRGLDAKSILARVKVMASMNVSERRLPQDGRITLNLAGRKIDFRVSSVPTAYGESIVARVLDPKALRLGWAQLGFNGEITQQIKSVIEQPSGLFLVTGPTGSGKTTTLYTALSHLNRDDRKILTIEDPVEYNLPGIEQVQVHEEIGMTFAKALRAFLRQDPNVIMIGEIRDQETAEIACRAALVGRMVLSTLHTNSPQGAVTRLVDLGVPEYIVRDVLRGVLGQTLEVSGRDRRLRSQFVSGES</sequence>
<keyword evidence="7" id="KW-1185">Reference proteome</keyword>
<dbReference type="Gene3D" id="3.30.450.90">
    <property type="match status" value="1"/>
</dbReference>
<dbReference type="GO" id="GO:0005886">
    <property type="term" value="C:plasma membrane"/>
    <property type="evidence" value="ECO:0007669"/>
    <property type="project" value="TreeGrafter"/>
</dbReference>
<dbReference type="PANTHER" id="PTHR30258">
    <property type="entry name" value="TYPE II SECRETION SYSTEM PROTEIN GSPE-RELATED"/>
    <property type="match status" value="1"/>
</dbReference>
<dbReference type="Pfam" id="PF05157">
    <property type="entry name" value="MshEN"/>
    <property type="match status" value="1"/>
</dbReference>
<comment type="caution">
    <text evidence="6">The sequence shown here is derived from an EMBL/GenBank/DDBJ whole genome shotgun (WGS) entry which is preliminary data.</text>
</comment>
<dbReference type="InterPro" id="IPR007831">
    <property type="entry name" value="T2SS_GspE_N"/>
</dbReference>